<name>A0A2M4CC98_9DIPT</name>
<proteinExistence type="predicted"/>
<protein>
    <submittedName>
        <fullName evidence="1">Putative secreted protein</fullName>
    </submittedName>
</protein>
<evidence type="ECO:0000313" key="1">
    <source>
        <dbReference type="EMBL" id="MBW62972.1"/>
    </source>
</evidence>
<dbReference type="AlphaFoldDB" id="A0A2M4CC98"/>
<reference evidence="1" key="1">
    <citation type="submission" date="2018-01" db="EMBL/GenBank/DDBJ databases">
        <title>An insight into the sialome of Amazonian anophelines.</title>
        <authorList>
            <person name="Ribeiro J.M."/>
            <person name="Scarpassa V."/>
            <person name="Calvo E."/>
        </authorList>
    </citation>
    <scope>NUCLEOTIDE SEQUENCE</scope>
    <source>
        <tissue evidence="1">Salivary glands</tissue>
    </source>
</reference>
<sequence>MPFRGHWALSVSFTSTEGIVHAHTHTPNWQKIVELQLLLRPGKFSLDRPRCRRRGIHFRAHQIQSRSHSRAVCMLGV</sequence>
<dbReference type="EMBL" id="GGFJ01013831">
    <property type="protein sequence ID" value="MBW62972.1"/>
    <property type="molecule type" value="Transcribed_RNA"/>
</dbReference>
<organism evidence="1">
    <name type="scientific">Anopheles marajoara</name>
    <dbReference type="NCBI Taxonomy" id="58244"/>
    <lineage>
        <taxon>Eukaryota</taxon>
        <taxon>Metazoa</taxon>
        <taxon>Ecdysozoa</taxon>
        <taxon>Arthropoda</taxon>
        <taxon>Hexapoda</taxon>
        <taxon>Insecta</taxon>
        <taxon>Pterygota</taxon>
        <taxon>Neoptera</taxon>
        <taxon>Endopterygota</taxon>
        <taxon>Diptera</taxon>
        <taxon>Nematocera</taxon>
        <taxon>Culicoidea</taxon>
        <taxon>Culicidae</taxon>
        <taxon>Anophelinae</taxon>
        <taxon>Anopheles</taxon>
    </lineage>
</organism>
<accession>A0A2M4CC98</accession>